<accession>A0A2P5D2L7</accession>
<proteinExistence type="predicted"/>
<comment type="caution">
    <text evidence="1">The sequence shown here is derived from an EMBL/GenBank/DDBJ whole genome shotgun (WGS) entry which is preliminary data.</text>
</comment>
<organism evidence="1 2">
    <name type="scientific">Trema orientale</name>
    <name type="common">Charcoal tree</name>
    <name type="synonym">Celtis orientalis</name>
    <dbReference type="NCBI Taxonomy" id="63057"/>
    <lineage>
        <taxon>Eukaryota</taxon>
        <taxon>Viridiplantae</taxon>
        <taxon>Streptophyta</taxon>
        <taxon>Embryophyta</taxon>
        <taxon>Tracheophyta</taxon>
        <taxon>Spermatophyta</taxon>
        <taxon>Magnoliopsida</taxon>
        <taxon>eudicotyledons</taxon>
        <taxon>Gunneridae</taxon>
        <taxon>Pentapetalae</taxon>
        <taxon>rosids</taxon>
        <taxon>fabids</taxon>
        <taxon>Rosales</taxon>
        <taxon>Cannabaceae</taxon>
        <taxon>Trema</taxon>
    </lineage>
</organism>
<dbReference type="Proteomes" id="UP000237000">
    <property type="component" value="Unassembled WGS sequence"/>
</dbReference>
<sequence length="136" mass="15982">MEDMAKFDLKCFYFEESSREPEKEEPQDMLVDKKVQETNDLAASLVYTSIPPTESCLPLVLPSQHYTLYKFEPKVKLLFEVDHLKSSHFRFTSNSCLQPVKHEDHCNKDSFVVVYATLYGRQLLFNEHSLESSRRR</sequence>
<protein>
    <submittedName>
        <fullName evidence="1">Uncharacterized protein</fullName>
    </submittedName>
</protein>
<dbReference type="EMBL" id="JXTC01000303">
    <property type="protein sequence ID" value="PON67534.1"/>
    <property type="molecule type" value="Genomic_DNA"/>
</dbReference>
<dbReference type="OrthoDB" id="10360805at2759"/>
<dbReference type="AlphaFoldDB" id="A0A2P5D2L7"/>
<evidence type="ECO:0000313" key="1">
    <source>
        <dbReference type="EMBL" id="PON67534.1"/>
    </source>
</evidence>
<gene>
    <name evidence="1" type="ORF">TorRG33x02_264410</name>
</gene>
<name>A0A2P5D2L7_TREOI</name>
<evidence type="ECO:0000313" key="2">
    <source>
        <dbReference type="Proteomes" id="UP000237000"/>
    </source>
</evidence>
<dbReference type="InParanoid" id="A0A2P5D2L7"/>
<reference evidence="2" key="1">
    <citation type="submission" date="2016-06" db="EMBL/GenBank/DDBJ databases">
        <title>Parallel loss of symbiosis genes in relatives of nitrogen-fixing non-legume Parasponia.</title>
        <authorList>
            <person name="Van Velzen R."/>
            <person name="Holmer R."/>
            <person name="Bu F."/>
            <person name="Rutten L."/>
            <person name="Van Zeijl A."/>
            <person name="Liu W."/>
            <person name="Santuari L."/>
            <person name="Cao Q."/>
            <person name="Sharma T."/>
            <person name="Shen D."/>
            <person name="Roswanjaya Y."/>
            <person name="Wardhani T."/>
            <person name="Kalhor M.S."/>
            <person name="Jansen J."/>
            <person name="Van den Hoogen J."/>
            <person name="Gungor B."/>
            <person name="Hartog M."/>
            <person name="Hontelez J."/>
            <person name="Verver J."/>
            <person name="Yang W.-C."/>
            <person name="Schijlen E."/>
            <person name="Repin R."/>
            <person name="Schilthuizen M."/>
            <person name="Schranz E."/>
            <person name="Heidstra R."/>
            <person name="Miyata K."/>
            <person name="Fedorova E."/>
            <person name="Kohlen W."/>
            <person name="Bisseling T."/>
            <person name="Smit S."/>
            <person name="Geurts R."/>
        </authorList>
    </citation>
    <scope>NUCLEOTIDE SEQUENCE [LARGE SCALE GENOMIC DNA]</scope>
    <source>
        <strain evidence="2">cv. RG33-2</strain>
    </source>
</reference>
<keyword evidence="2" id="KW-1185">Reference proteome</keyword>